<dbReference type="Pfam" id="PF08317">
    <property type="entry name" value="Spc7"/>
    <property type="match status" value="1"/>
</dbReference>
<dbReference type="OrthoDB" id="5592879at2759"/>
<feature type="compositionally biased region" description="Basic and acidic residues" evidence="2">
    <location>
        <begin position="673"/>
        <end position="698"/>
    </location>
</feature>
<feature type="region of interest" description="Disordered" evidence="2">
    <location>
        <begin position="137"/>
        <end position="189"/>
    </location>
</feature>
<feature type="compositionally biased region" description="Low complexity" evidence="2">
    <location>
        <begin position="594"/>
        <end position="616"/>
    </location>
</feature>
<dbReference type="InterPro" id="IPR040850">
    <property type="entry name" value="Knl1_RWD_C"/>
</dbReference>
<evidence type="ECO:0000313" key="5">
    <source>
        <dbReference type="Proteomes" id="UP001063166"/>
    </source>
</evidence>
<feature type="compositionally biased region" description="Basic and acidic residues" evidence="2">
    <location>
        <begin position="545"/>
        <end position="560"/>
    </location>
</feature>
<feature type="region of interest" description="Disordered" evidence="2">
    <location>
        <begin position="358"/>
        <end position="387"/>
    </location>
</feature>
<feature type="compositionally biased region" description="Low complexity" evidence="2">
    <location>
        <begin position="427"/>
        <end position="441"/>
    </location>
</feature>
<feature type="region of interest" description="Disordered" evidence="2">
    <location>
        <begin position="1"/>
        <end position="41"/>
    </location>
</feature>
<dbReference type="AlphaFoldDB" id="A0A9P3UM85"/>
<feature type="compositionally biased region" description="Polar residues" evidence="2">
    <location>
        <begin position="88"/>
        <end position="103"/>
    </location>
</feature>
<dbReference type="GO" id="GO:1990758">
    <property type="term" value="P:mitotic sister chromatid biorientation"/>
    <property type="evidence" value="ECO:0007669"/>
    <property type="project" value="TreeGrafter"/>
</dbReference>
<proteinExistence type="predicted"/>
<dbReference type="EMBL" id="BRPK01000003">
    <property type="protein sequence ID" value="GLB36475.1"/>
    <property type="molecule type" value="Genomic_DNA"/>
</dbReference>
<feature type="compositionally biased region" description="Pro residues" evidence="2">
    <location>
        <begin position="714"/>
        <end position="732"/>
    </location>
</feature>
<feature type="compositionally biased region" description="Low complexity" evidence="2">
    <location>
        <begin position="495"/>
        <end position="514"/>
    </location>
</feature>
<evidence type="ECO:0000256" key="1">
    <source>
        <dbReference type="SAM" id="Coils"/>
    </source>
</evidence>
<feature type="coiled-coil region" evidence="1">
    <location>
        <begin position="946"/>
        <end position="1058"/>
    </location>
</feature>
<dbReference type="GO" id="GO:0007094">
    <property type="term" value="P:mitotic spindle assembly checkpoint signaling"/>
    <property type="evidence" value="ECO:0007669"/>
    <property type="project" value="TreeGrafter"/>
</dbReference>
<sequence length="1263" mass="138330">MAVSKDSPKRRKSIAIANQNKPAVPPRAKRRPHSIVAGDRLSPFAKARRSLVPRKSILKTFTNIVHNGEDSPDSQSPSQSATSSQPPHLSSSPDDANATQSMDITKDFHTRIHDNTTRKSFGGRRVSFAESVRVRLIEGNNQDNTNSTGSPQSSPIAETQAGHSSHPPNDENTYPGAPSDTRRRSSARYSIAYSEDMDLTSVGPQAFLSPAGSAIADEEFDYDDGDMDMTEVVHGDILRKRSLSTGTRPPLAQLSQAGQHQTPSDDPEQSQSFEESESQALSDADSDHSQPMDFTMPLSRSKRPPKEQDPVWLALRQATHSGDTPIEPELSSDDMDQGADDGMDLDDAVQRLMRARESLPSIPSIPAIHDAEPHDDTFSSAEDSFQDEGNQTMNWSAVLNRESLGGPENGRASMGSAMEESEVYGAIAIPSQSTPQPSAAAPEPPQEPPQIQPTAVAQKPAFTVFQPPSSTEPSNPSSTSAEIPRQQPAVPAFIPKAPGSPSKSTGPTSRPTSPVKGKQPPPRAGFSAAFAPPVARPSPNKRSRPSTDDGRSDMDLDRPSPAKRAATFGKWPAAVNNDTTSAAPSPKPQPKPLSPSKKAPFQAPAATTATQRPSSSLRRPSGYFAKRKSLGAAVGSQPREDEAPATMRSSPKKKAGLGLGRASMGSSSADAWQRFDKDTGSGSDKANEQAAHCDREAVRQAAASPTVTRGSPAPASPRPGPPAVEGHPAPPVLPVVDVSAVVDGEGNEEDAGEATMDVDATEQWRNAVEPNEFHEDEQPSISIKQFFAMTGIKFMDELTAPRRSTHPSQQSAPRPRDAEEIPLAEYVIAMGMDVPQLVLYSRVSKDLEAWIEKSKADFELAEDEAAKITPELFTEYSRADEEGQAELLHQLQLIRTNTRALAKSDWYDWKLQWLEGLRVTAAQTFKSLEEDARVLESIKASADEIIPALQQEYEEIMQELGRETAEVAEIEACDQDYLNELKASIAEQNIEVEALQAEVAESRAKLQSLQERLEETNAQKREAKTAIDDAQRVLHIQKNGTRAEVFKLKEELESLEDLHMFRVTRVDAEMFEYVYASLFLVSIPCKNFVPIVKRVDVTRVHKTRSKAKDNFPRLSDFLLLMAKEQVVRGENRTTRQIIHRLSDYWSSCAQLRAQLKLLTLKYPVEIEIAQSARDEPPSFKAKVMVLFPSVKGKALISFVFGTKTFCYWPVTIRLLRCEVEAVYGNIDRDIIINAVTDRLSQASPVDNYACLLDACIEAQEIYH</sequence>
<dbReference type="GO" id="GO:0000776">
    <property type="term" value="C:kinetochore"/>
    <property type="evidence" value="ECO:0007669"/>
    <property type="project" value="TreeGrafter"/>
</dbReference>
<feature type="region of interest" description="Disordered" evidence="2">
    <location>
        <begin position="63"/>
        <end position="125"/>
    </location>
</feature>
<feature type="compositionally biased region" description="Polar residues" evidence="2">
    <location>
        <begin position="139"/>
        <end position="172"/>
    </location>
</feature>
<accession>A0A9P3UM85</accession>
<feature type="compositionally biased region" description="Low complexity" evidence="2">
    <location>
        <begin position="73"/>
        <end position="87"/>
    </location>
</feature>
<dbReference type="Pfam" id="PF18210">
    <property type="entry name" value="Knl1_RWD_C"/>
    <property type="match status" value="1"/>
</dbReference>
<name>A0A9P3UM85_LYOSH</name>
<organism evidence="4 5">
    <name type="scientific">Lyophyllum shimeji</name>
    <name type="common">Hon-shimeji</name>
    <name type="synonym">Tricholoma shimeji</name>
    <dbReference type="NCBI Taxonomy" id="47721"/>
    <lineage>
        <taxon>Eukaryota</taxon>
        <taxon>Fungi</taxon>
        <taxon>Dikarya</taxon>
        <taxon>Basidiomycota</taxon>
        <taxon>Agaricomycotina</taxon>
        <taxon>Agaricomycetes</taxon>
        <taxon>Agaricomycetidae</taxon>
        <taxon>Agaricales</taxon>
        <taxon>Tricholomatineae</taxon>
        <taxon>Lyophyllaceae</taxon>
        <taxon>Lyophyllum</taxon>
    </lineage>
</organism>
<dbReference type="InterPro" id="IPR033338">
    <property type="entry name" value="Spc105/Spc7"/>
</dbReference>
<keyword evidence="1" id="KW-0175">Coiled coil</keyword>
<feature type="region of interest" description="Disordered" evidence="2">
    <location>
        <begin position="401"/>
        <end position="732"/>
    </location>
</feature>
<dbReference type="InterPro" id="IPR013253">
    <property type="entry name" value="Spc7_domain"/>
</dbReference>
<dbReference type="GO" id="GO:0034501">
    <property type="term" value="P:protein localization to kinetochore"/>
    <property type="evidence" value="ECO:0007669"/>
    <property type="project" value="TreeGrafter"/>
</dbReference>
<evidence type="ECO:0000256" key="2">
    <source>
        <dbReference type="SAM" id="MobiDB-lite"/>
    </source>
</evidence>
<reference evidence="4" key="1">
    <citation type="submission" date="2022-07" db="EMBL/GenBank/DDBJ databases">
        <title>The genome of Lyophyllum shimeji provides insight into the initial evolution of ectomycorrhizal fungal genome.</title>
        <authorList>
            <person name="Kobayashi Y."/>
            <person name="Shibata T."/>
            <person name="Hirakawa H."/>
            <person name="Shigenobu S."/>
            <person name="Nishiyama T."/>
            <person name="Yamada A."/>
            <person name="Hasebe M."/>
            <person name="Kawaguchi M."/>
        </authorList>
    </citation>
    <scope>NUCLEOTIDE SEQUENCE</scope>
    <source>
        <strain evidence="4">AT787</strain>
    </source>
</reference>
<evidence type="ECO:0000259" key="3">
    <source>
        <dbReference type="SMART" id="SM00787"/>
    </source>
</evidence>
<gene>
    <name evidence="4" type="ORF">LshimejAT787_0307630</name>
</gene>
<feature type="region of interest" description="Disordered" evidence="2">
    <location>
        <begin position="240"/>
        <end position="346"/>
    </location>
</feature>
<feature type="domain" description="Spc7 kinetochore protein" evidence="3">
    <location>
        <begin position="773"/>
        <end position="1084"/>
    </location>
</feature>
<feature type="compositionally biased region" description="Polar residues" evidence="2">
    <location>
        <begin position="378"/>
        <end position="387"/>
    </location>
</feature>
<dbReference type="PANTHER" id="PTHR28260:SF1">
    <property type="entry name" value="SPINDLE POLE BODY COMPONENT SPC105"/>
    <property type="match status" value="1"/>
</dbReference>
<feature type="compositionally biased region" description="Low complexity" evidence="2">
    <location>
        <begin position="467"/>
        <end position="480"/>
    </location>
</feature>
<keyword evidence="5" id="KW-1185">Reference proteome</keyword>
<feature type="compositionally biased region" description="Acidic residues" evidence="2">
    <location>
        <begin position="330"/>
        <end position="346"/>
    </location>
</feature>
<comment type="caution">
    <text evidence="4">The sequence shown here is derived from an EMBL/GenBank/DDBJ whole genome shotgun (WGS) entry which is preliminary data.</text>
</comment>
<dbReference type="SMART" id="SM00787">
    <property type="entry name" value="Spc7"/>
    <property type="match status" value="1"/>
</dbReference>
<feature type="compositionally biased region" description="Polar residues" evidence="2">
    <location>
        <begin position="243"/>
        <end position="264"/>
    </location>
</feature>
<feature type="compositionally biased region" description="Pro residues" evidence="2">
    <location>
        <begin position="442"/>
        <end position="451"/>
    </location>
</feature>
<feature type="compositionally biased region" description="Basic and acidic residues" evidence="2">
    <location>
        <begin position="104"/>
        <end position="117"/>
    </location>
</feature>
<protein>
    <submittedName>
        <fullName evidence="4">Spc7 kinetochore protein</fullName>
    </submittedName>
</protein>
<dbReference type="PANTHER" id="PTHR28260">
    <property type="entry name" value="SPINDLE POLE BODY COMPONENT SPC105"/>
    <property type="match status" value="1"/>
</dbReference>
<evidence type="ECO:0000313" key="4">
    <source>
        <dbReference type="EMBL" id="GLB36475.1"/>
    </source>
</evidence>
<dbReference type="Proteomes" id="UP001063166">
    <property type="component" value="Unassembled WGS sequence"/>
</dbReference>